<reference evidence="2 3" key="1">
    <citation type="submission" date="2017-05" db="EMBL/GenBank/DDBJ databases">
        <title>Streptomyces alboflavus Genome sequencing and assembly.</title>
        <authorList>
            <person name="Wang Y."/>
            <person name="Du B."/>
            <person name="Ding Y."/>
            <person name="Liu H."/>
            <person name="Hou Q."/>
            <person name="Liu K."/>
            <person name="Wang C."/>
            <person name="Yao L."/>
        </authorList>
    </citation>
    <scope>NUCLEOTIDE SEQUENCE [LARGE SCALE GENOMIC DNA]</scope>
    <source>
        <strain evidence="2 3">MDJK44</strain>
    </source>
</reference>
<dbReference type="Proteomes" id="UP000195880">
    <property type="component" value="Chromosome"/>
</dbReference>
<dbReference type="EMBL" id="CP021748">
    <property type="protein sequence ID" value="ARX85279.1"/>
    <property type="molecule type" value="Genomic_DNA"/>
</dbReference>
<keyword evidence="3" id="KW-1185">Reference proteome</keyword>
<dbReference type="KEGG" id="salf:SMD44_04738"/>
<gene>
    <name evidence="2" type="ORF">SMD44_04738</name>
</gene>
<feature type="compositionally biased region" description="Basic residues" evidence="1">
    <location>
        <begin position="77"/>
        <end position="92"/>
    </location>
</feature>
<protein>
    <submittedName>
        <fullName evidence="2">Uncharacterized protein</fullName>
    </submittedName>
</protein>
<evidence type="ECO:0000313" key="3">
    <source>
        <dbReference type="Proteomes" id="UP000195880"/>
    </source>
</evidence>
<dbReference type="OrthoDB" id="4338346at2"/>
<feature type="region of interest" description="Disordered" evidence="1">
    <location>
        <begin position="35"/>
        <end position="92"/>
    </location>
</feature>
<organism evidence="2 3">
    <name type="scientific">Streptomyces alboflavus</name>
    <dbReference type="NCBI Taxonomy" id="67267"/>
    <lineage>
        <taxon>Bacteria</taxon>
        <taxon>Bacillati</taxon>
        <taxon>Actinomycetota</taxon>
        <taxon>Actinomycetes</taxon>
        <taxon>Kitasatosporales</taxon>
        <taxon>Streptomycetaceae</taxon>
        <taxon>Streptomyces</taxon>
    </lineage>
</organism>
<dbReference type="AlphaFoldDB" id="A0A1Z1WFW6"/>
<sequence>MDTALTVAVILALIALGAFVIHRLNAQHADRIAQRQYSGRLTGRPGARGPAWLRPDTAPPPAVRARRGHRDGDRGRLRPRRKANKATKGRRA</sequence>
<evidence type="ECO:0000313" key="2">
    <source>
        <dbReference type="EMBL" id="ARX85279.1"/>
    </source>
</evidence>
<evidence type="ECO:0000256" key="1">
    <source>
        <dbReference type="SAM" id="MobiDB-lite"/>
    </source>
</evidence>
<accession>A0A1Z1WFW6</accession>
<proteinExistence type="predicted"/>
<name>A0A1Z1WFW6_9ACTN</name>
<dbReference type="RefSeq" id="WP_087885206.1">
    <property type="nucleotide sequence ID" value="NZ_CP021748.1"/>
</dbReference>